<evidence type="ECO:0000256" key="1">
    <source>
        <dbReference type="SAM" id="Coils"/>
    </source>
</evidence>
<accession>A0ABT3WLB0</accession>
<dbReference type="Pfam" id="PF07471">
    <property type="entry name" value="Phage_Nu1"/>
    <property type="match status" value="1"/>
</dbReference>
<comment type="caution">
    <text evidence="2">The sequence shown here is derived from an EMBL/GenBank/DDBJ whole genome shotgun (WGS) entry which is preliminary data.</text>
</comment>
<sequence>MAGASGGKIVNRQGLAEFFGVSLPTIDAWVRSKVPYLQKGGKGREWQFDTAAVVEWRIRQAEEASNKKLASLEAIEKETARVKLEQEKLKLAHAKALVVPMDQMERRLAIVFAEIRTNLRNVPGRVSSLILGETNERKMVAVLMEEIDRSLAGLADFDTNSLDESIDDSN</sequence>
<name>A0ABT3WLB0_9PROT</name>
<evidence type="ECO:0000313" key="2">
    <source>
        <dbReference type="EMBL" id="MCX5619910.1"/>
    </source>
</evidence>
<evidence type="ECO:0000313" key="3">
    <source>
        <dbReference type="Proteomes" id="UP001165575"/>
    </source>
</evidence>
<dbReference type="Proteomes" id="UP001165575">
    <property type="component" value="Unassembled WGS sequence"/>
</dbReference>
<feature type="coiled-coil region" evidence="1">
    <location>
        <begin position="58"/>
        <end position="92"/>
    </location>
</feature>
<dbReference type="SUPFAM" id="SSF46955">
    <property type="entry name" value="Putative DNA-binding domain"/>
    <property type="match status" value="1"/>
</dbReference>
<proteinExistence type="predicted"/>
<organism evidence="2 3">
    <name type="scientific">Bombella pollinis</name>
    <dbReference type="NCBI Taxonomy" id="2967337"/>
    <lineage>
        <taxon>Bacteria</taxon>
        <taxon>Pseudomonadati</taxon>
        <taxon>Pseudomonadota</taxon>
        <taxon>Alphaproteobacteria</taxon>
        <taxon>Acetobacterales</taxon>
        <taxon>Acetobacteraceae</taxon>
        <taxon>Bombella</taxon>
    </lineage>
</organism>
<dbReference type="RefSeq" id="WP_266137737.1">
    <property type="nucleotide sequence ID" value="NZ_JANIDX010000005.1"/>
</dbReference>
<dbReference type="EMBL" id="JANIDX010000005">
    <property type="protein sequence ID" value="MCX5619910.1"/>
    <property type="molecule type" value="Genomic_DNA"/>
</dbReference>
<keyword evidence="1" id="KW-0175">Coiled coil</keyword>
<dbReference type="InterPro" id="IPR036388">
    <property type="entry name" value="WH-like_DNA-bd_sf"/>
</dbReference>
<gene>
    <name evidence="2" type="ORF">NQF89_05675</name>
</gene>
<protein>
    <submittedName>
        <fullName evidence="2">Terminase small subunit</fullName>
    </submittedName>
</protein>
<dbReference type="Gene3D" id="1.10.10.10">
    <property type="entry name" value="Winged helix-like DNA-binding domain superfamily/Winged helix DNA-binding domain"/>
    <property type="match status" value="1"/>
</dbReference>
<dbReference type="InterPro" id="IPR010906">
    <property type="entry name" value="Phage_lambda_Nu1_terminase-ssu"/>
</dbReference>
<dbReference type="InterPro" id="IPR009061">
    <property type="entry name" value="DNA-bd_dom_put_sf"/>
</dbReference>
<reference evidence="2 3" key="1">
    <citation type="submission" date="2022-07" db="EMBL/GenBank/DDBJ databases">
        <title>Bombella genomes.</title>
        <authorList>
            <person name="Harer L."/>
            <person name="Styblova S."/>
            <person name="Ehrmann M."/>
        </authorList>
    </citation>
    <scope>NUCLEOTIDE SEQUENCE [LARGE SCALE GENOMIC DNA]</scope>
    <source>
        <strain evidence="2 3">TMW 2.2556</strain>
    </source>
</reference>
<keyword evidence="3" id="KW-1185">Reference proteome</keyword>